<accession>A0A2P6NXG9</accession>
<organism evidence="1 2">
    <name type="scientific">Planoprotostelium fungivorum</name>
    <dbReference type="NCBI Taxonomy" id="1890364"/>
    <lineage>
        <taxon>Eukaryota</taxon>
        <taxon>Amoebozoa</taxon>
        <taxon>Evosea</taxon>
        <taxon>Variosea</taxon>
        <taxon>Cavosteliida</taxon>
        <taxon>Cavosteliaceae</taxon>
        <taxon>Planoprotostelium</taxon>
    </lineage>
</organism>
<evidence type="ECO:0000313" key="1">
    <source>
        <dbReference type="EMBL" id="PRP88660.1"/>
    </source>
</evidence>
<sequence length="55" mass="6325">MESRPRARSIYFPVLIKERSNQEAVISSMSYTEALHLLCHLTSSELNSSRRKATE</sequence>
<dbReference type="Proteomes" id="UP000241769">
    <property type="component" value="Unassembled WGS sequence"/>
</dbReference>
<dbReference type="EMBL" id="MDYQ01000008">
    <property type="protein sequence ID" value="PRP88660.1"/>
    <property type="molecule type" value="Genomic_DNA"/>
</dbReference>
<dbReference type="AlphaFoldDB" id="A0A2P6NXG9"/>
<protein>
    <submittedName>
        <fullName evidence="1">Uncharacterized protein</fullName>
    </submittedName>
</protein>
<evidence type="ECO:0000313" key="2">
    <source>
        <dbReference type="Proteomes" id="UP000241769"/>
    </source>
</evidence>
<gene>
    <name evidence="1" type="ORF">PROFUN_02756</name>
</gene>
<proteinExistence type="predicted"/>
<keyword evidence="2" id="KW-1185">Reference proteome</keyword>
<comment type="caution">
    <text evidence="1">The sequence shown here is derived from an EMBL/GenBank/DDBJ whole genome shotgun (WGS) entry which is preliminary data.</text>
</comment>
<name>A0A2P6NXG9_9EUKA</name>
<reference evidence="1 2" key="1">
    <citation type="journal article" date="2018" name="Genome Biol. Evol.">
        <title>Multiple Roots of Fruiting Body Formation in Amoebozoa.</title>
        <authorList>
            <person name="Hillmann F."/>
            <person name="Forbes G."/>
            <person name="Novohradska S."/>
            <person name="Ferling I."/>
            <person name="Riege K."/>
            <person name="Groth M."/>
            <person name="Westermann M."/>
            <person name="Marz M."/>
            <person name="Spaller T."/>
            <person name="Winckler T."/>
            <person name="Schaap P."/>
            <person name="Glockner G."/>
        </authorList>
    </citation>
    <scope>NUCLEOTIDE SEQUENCE [LARGE SCALE GENOMIC DNA]</scope>
    <source>
        <strain evidence="1 2">Jena</strain>
    </source>
</reference>
<dbReference type="InParanoid" id="A0A2P6NXG9"/>